<reference evidence="8" key="2">
    <citation type="submission" date="2021-10" db="EMBL/GenBank/DDBJ databases">
        <title>Phylogenomics reveals ancestral predisposition of the termite-cultivated fungus Termitomyces towards a domesticated lifestyle.</title>
        <authorList>
            <person name="Auxier B."/>
            <person name="Grum-Grzhimaylo A."/>
            <person name="Cardenas M.E."/>
            <person name="Lodge J.D."/>
            <person name="Laessoe T."/>
            <person name="Pedersen O."/>
            <person name="Smith M.E."/>
            <person name="Kuyper T.W."/>
            <person name="Franco-Molano E.A."/>
            <person name="Baroni T.J."/>
            <person name="Aanen D.K."/>
        </authorList>
    </citation>
    <scope>NUCLEOTIDE SEQUENCE</scope>
    <source>
        <strain evidence="8">D49</strain>
    </source>
</reference>
<evidence type="ECO:0000256" key="6">
    <source>
        <dbReference type="SAM" id="Phobius"/>
    </source>
</evidence>
<dbReference type="Proteomes" id="UP000717328">
    <property type="component" value="Unassembled WGS sequence"/>
</dbReference>
<dbReference type="PANTHER" id="PTHR43066">
    <property type="entry name" value="RHOMBOID-RELATED PROTEIN"/>
    <property type="match status" value="1"/>
</dbReference>
<comment type="subcellular location">
    <subcellularLocation>
        <location evidence="1">Membrane</location>
        <topology evidence="1">Multi-pass membrane protein</topology>
    </subcellularLocation>
</comment>
<organism evidence="8 9">
    <name type="scientific">Sphagnurus paluster</name>
    <dbReference type="NCBI Taxonomy" id="117069"/>
    <lineage>
        <taxon>Eukaryota</taxon>
        <taxon>Fungi</taxon>
        <taxon>Dikarya</taxon>
        <taxon>Basidiomycota</taxon>
        <taxon>Agaricomycotina</taxon>
        <taxon>Agaricomycetes</taxon>
        <taxon>Agaricomycetidae</taxon>
        <taxon>Agaricales</taxon>
        <taxon>Tricholomatineae</taxon>
        <taxon>Lyophyllaceae</taxon>
        <taxon>Sphagnurus</taxon>
    </lineage>
</organism>
<gene>
    <name evidence="8" type="ORF">H0H81_005925</name>
</gene>
<dbReference type="CDD" id="cd14279">
    <property type="entry name" value="CUE"/>
    <property type="match status" value="1"/>
</dbReference>
<evidence type="ECO:0000256" key="5">
    <source>
        <dbReference type="SAM" id="MobiDB-lite"/>
    </source>
</evidence>
<evidence type="ECO:0000313" key="8">
    <source>
        <dbReference type="EMBL" id="KAG5654238.1"/>
    </source>
</evidence>
<evidence type="ECO:0000256" key="2">
    <source>
        <dbReference type="ARBA" id="ARBA00022692"/>
    </source>
</evidence>
<feature type="compositionally biased region" description="Polar residues" evidence="5">
    <location>
        <begin position="229"/>
        <end position="247"/>
    </location>
</feature>
<feature type="region of interest" description="Disordered" evidence="5">
    <location>
        <begin position="217"/>
        <end position="275"/>
    </location>
</feature>
<dbReference type="SUPFAM" id="SSF144091">
    <property type="entry name" value="Rhomboid-like"/>
    <property type="match status" value="1"/>
</dbReference>
<dbReference type="InterPro" id="IPR022764">
    <property type="entry name" value="Peptidase_S54_rhomboid_dom"/>
</dbReference>
<dbReference type="Gene3D" id="1.20.1540.10">
    <property type="entry name" value="Rhomboid-like"/>
    <property type="match status" value="1"/>
</dbReference>
<keyword evidence="2 6" id="KW-0812">Transmembrane</keyword>
<feature type="transmembrane region" description="Helical" evidence="6">
    <location>
        <begin position="85"/>
        <end position="107"/>
    </location>
</feature>
<dbReference type="GO" id="GO:0016020">
    <property type="term" value="C:membrane"/>
    <property type="evidence" value="ECO:0007669"/>
    <property type="project" value="UniProtKB-SubCell"/>
</dbReference>
<feature type="transmembrane region" description="Helical" evidence="6">
    <location>
        <begin position="12"/>
        <end position="32"/>
    </location>
</feature>
<accession>A0A9P7KL18</accession>
<evidence type="ECO:0000256" key="1">
    <source>
        <dbReference type="ARBA" id="ARBA00004141"/>
    </source>
</evidence>
<keyword evidence="3 6" id="KW-1133">Transmembrane helix</keyword>
<dbReference type="GO" id="GO:0004252">
    <property type="term" value="F:serine-type endopeptidase activity"/>
    <property type="evidence" value="ECO:0007669"/>
    <property type="project" value="InterPro"/>
</dbReference>
<dbReference type="OrthoDB" id="272778at2759"/>
<keyword evidence="9" id="KW-1185">Reference proteome</keyword>
<comment type="caution">
    <text evidence="8">The sequence shown here is derived from an EMBL/GenBank/DDBJ whole genome shotgun (WGS) entry which is preliminary data.</text>
</comment>
<feature type="compositionally biased region" description="Low complexity" evidence="5">
    <location>
        <begin position="251"/>
        <end position="260"/>
    </location>
</feature>
<protein>
    <recommendedName>
        <fullName evidence="7">Peptidase S54 rhomboid domain-containing protein</fullName>
    </recommendedName>
</protein>
<evidence type="ECO:0000313" key="9">
    <source>
        <dbReference type="Proteomes" id="UP000717328"/>
    </source>
</evidence>
<evidence type="ECO:0000256" key="3">
    <source>
        <dbReference type="ARBA" id="ARBA00022989"/>
    </source>
</evidence>
<reference evidence="8" key="1">
    <citation type="submission" date="2021-02" db="EMBL/GenBank/DDBJ databases">
        <authorList>
            <person name="Nieuwenhuis M."/>
            <person name="Van De Peppel L.J.J."/>
        </authorList>
    </citation>
    <scope>NUCLEOTIDE SEQUENCE</scope>
    <source>
        <strain evidence="8">D49</strain>
    </source>
</reference>
<dbReference type="InterPro" id="IPR035952">
    <property type="entry name" value="Rhomboid-like_sf"/>
</dbReference>
<name>A0A9P7KL18_9AGAR</name>
<evidence type="ECO:0000259" key="7">
    <source>
        <dbReference type="Pfam" id="PF01694"/>
    </source>
</evidence>
<evidence type="ECO:0000256" key="4">
    <source>
        <dbReference type="ARBA" id="ARBA00023136"/>
    </source>
</evidence>
<feature type="domain" description="Peptidase S54 rhomboid" evidence="7">
    <location>
        <begin position="44"/>
        <end position="179"/>
    </location>
</feature>
<sequence>MSFENASVTKGLMVSYGITSILAGIFDVKHYFHLQLVPHLSRHHQYWRLALHHLAFSSSSDLFIAELLLYNVGVHVERRFGSVKFASFALVSTIIATILELLSLILFNRVGHNHITMGPSPLIFSMLYQYSRIVPSTYSYRIFGVPLTNKSMFYLLALQTAISRLPSSGVVAVIGVLVGQMYRSDLANLKAYRISPMMVDFAKRYLLPLVGSLRPPRRTNRALPDSDSRPSSARNTLFSNAPQNDEVITTARPAPSAAVPRPRPEANPISAESDAASGSVMREWVNELTGRTEAPGIRVPPETEIAQLSSMFPHIQRDVIVATLQRR</sequence>
<dbReference type="AlphaFoldDB" id="A0A9P7KL18"/>
<dbReference type="PANTHER" id="PTHR43066:SF21">
    <property type="entry name" value="UBIQUITIN-ASSOCIATED DOMAIN-CONTAINING PROTEIN 2"/>
    <property type="match status" value="1"/>
</dbReference>
<dbReference type="EMBL" id="JABCKI010000015">
    <property type="protein sequence ID" value="KAG5654238.1"/>
    <property type="molecule type" value="Genomic_DNA"/>
</dbReference>
<dbReference type="Pfam" id="PF01694">
    <property type="entry name" value="Rhomboid"/>
    <property type="match status" value="1"/>
</dbReference>
<proteinExistence type="predicted"/>
<keyword evidence="4 6" id="KW-0472">Membrane</keyword>